<comment type="caution">
    <text evidence="1">The sequence shown here is derived from an EMBL/GenBank/DDBJ whole genome shotgun (WGS) entry which is preliminary data.</text>
</comment>
<proteinExistence type="predicted"/>
<dbReference type="AlphaFoldDB" id="A0AAW7AL29"/>
<gene>
    <name evidence="1" type="ORF">P1A27_12495</name>
</gene>
<name>A0AAW7AL29_9STAP</name>
<evidence type="ECO:0000313" key="2">
    <source>
        <dbReference type="Proteomes" id="UP001174037"/>
    </source>
</evidence>
<reference evidence="1" key="2">
    <citation type="submission" date="2023-03" db="EMBL/GenBank/DDBJ databases">
        <authorList>
            <person name="Vazquez L."/>
            <person name="Rodriguez J."/>
            <person name="Mayo B."/>
            <person name="Florez A.B."/>
        </authorList>
    </citation>
    <scope>NUCLEOTIDE SEQUENCE</scope>
    <source>
        <strain evidence="1">5A3I</strain>
    </source>
</reference>
<evidence type="ECO:0008006" key="3">
    <source>
        <dbReference type="Google" id="ProtNLM"/>
    </source>
</evidence>
<evidence type="ECO:0000313" key="1">
    <source>
        <dbReference type="EMBL" id="MDK9866756.1"/>
    </source>
</evidence>
<dbReference type="EMBL" id="JARGCK010000013">
    <property type="protein sequence ID" value="MDK9866756.1"/>
    <property type="molecule type" value="Genomic_DNA"/>
</dbReference>
<organism evidence="1 2">
    <name type="scientific">Staphylococcus equorum</name>
    <dbReference type="NCBI Taxonomy" id="246432"/>
    <lineage>
        <taxon>Bacteria</taxon>
        <taxon>Bacillati</taxon>
        <taxon>Bacillota</taxon>
        <taxon>Bacilli</taxon>
        <taxon>Bacillales</taxon>
        <taxon>Staphylococcaceae</taxon>
        <taxon>Staphylococcus</taxon>
    </lineage>
</organism>
<protein>
    <recommendedName>
        <fullName evidence="3">HEPN domain-containing protein</fullName>
    </recommendedName>
</protein>
<dbReference type="Proteomes" id="UP001174037">
    <property type="component" value="Unassembled WGS sequence"/>
</dbReference>
<dbReference type="Gene3D" id="1.20.120.330">
    <property type="entry name" value="Nucleotidyltransferases domain 2"/>
    <property type="match status" value="1"/>
</dbReference>
<accession>A0AAW7AL29</accession>
<reference evidence="1" key="1">
    <citation type="journal article" date="2023" name="Int. J. Mol. Sci.">
        <title>Antibiotic Resistance/Susceptibility Profiles of Staphylococcus equorum Strains from Cheese, and Genome Analysis for Antibiotic Resistance Genes.</title>
        <authorList>
            <person name="Vazquez L."/>
            <person name="Srednik M.E."/>
            <person name="Rodriguez J."/>
            <person name="Florez A.B."/>
            <person name="Mayo B."/>
        </authorList>
    </citation>
    <scope>NUCLEOTIDE SEQUENCE</scope>
    <source>
        <strain evidence="1">5A3I</strain>
    </source>
</reference>
<dbReference type="RefSeq" id="WP_285324303.1">
    <property type="nucleotide sequence ID" value="NZ_JARGCK010000013.1"/>
</dbReference>
<sequence>MGLEEKYKINKNIAYKLLEYNFFDASINRFYYSCFQKLLNYAEQRFEYKDAGEGSSHNNLIKFIDVEINKSMMHDNKKNLIKAKGITGNFKKLKQMRVIADYKSESISEKDIPHVKRLVHGFDEKFGVVKNNM</sequence>